<gene>
    <name evidence="1" type="ORF">GCM10009430_49470</name>
</gene>
<dbReference type="NCBIfam" id="NF033952">
    <property type="entry name" value="AcrID1_fam"/>
    <property type="match status" value="1"/>
</dbReference>
<evidence type="ECO:0000313" key="1">
    <source>
        <dbReference type="EMBL" id="GAA0734565.1"/>
    </source>
</evidence>
<dbReference type="InterPro" id="IPR009804">
    <property type="entry name" value="SIFV_Orf14"/>
</dbReference>
<accession>A0ABP3UHR0</accession>
<evidence type="ECO:0008006" key="3">
    <source>
        <dbReference type="Google" id="ProtNLM"/>
    </source>
</evidence>
<evidence type="ECO:0000313" key="2">
    <source>
        <dbReference type="Proteomes" id="UP001501758"/>
    </source>
</evidence>
<dbReference type="CDD" id="cd22267">
    <property type="entry name" value="AcrID1"/>
    <property type="match status" value="1"/>
</dbReference>
<protein>
    <recommendedName>
        <fullName evidence="3">DUF3887 domain-containing protein</fullName>
    </recommendedName>
</protein>
<name>A0ABP3UHR0_9FLAO</name>
<organism evidence="1 2">
    <name type="scientific">Aquimarina litoralis</name>
    <dbReference type="NCBI Taxonomy" id="584605"/>
    <lineage>
        <taxon>Bacteria</taxon>
        <taxon>Pseudomonadati</taxon>
        <taxon>Bacteroidota</taxon>
        <taxon>Flavobacteriia</taxon>
        <taxon>Flavobacteriales</taxon>
        <taxon>Flavobacteriaceae</taxon>
        <taxon>Aquimarina</taxon>
    </lineage>
</organism>
<dbReference type="Proteomes" id="UP001501758">
    <property type="component" value="Unassembled WGS sequence"/>
</dbReference>
<reference evidence="2" key="1">
    <citation type="journal article" date="2019" name="Int. J. Syst. Evol. Microbiol.">
        <title>The Global Catalogue of Microorganisms (GCM) 10K type strain sequencing project: providing services to taxonomists for standard genome sequencing and annotation.</title>
        <authorList>
            <consortium name="The Broad Institute Genomics Platform"/>
            <consortium name="The Broad Institute Genome Sequencing Center for Infectious Disease"/>
            <person name="Wu L."/>
            <person name="Ma J."/>
        </authorList>
    </citation>
    <scope>NUCLEOTIDE SEQUENCE [LARGE SCALE GENOMIC DNA]</scope>
    <source>
        <strain evidence="2">JCM 15974</strain>
    </source>
</reference>
<dbReference type="Pfam" id="PF07118">
    <property type="entry name" value="DUF1374"/>
    <property type="match status" value="1"/>
</dbReference>
<dbReference type="Gene3D" id="3.30.160.300">
    <property type="match status" value="1"/>
</dbReference>
<dbReference type="EMBL" id="BAAAGE010000019">
    <property type="protein sequence ID" value="GAA0734565.1"/>
    <property type="molecule type" value="Genomic_DNA"/>
</dbReference>
<dbReference type="RefSeq" id="WP_343914939.1">
    <property type="nucleotide sequence ID" value="NZ_BAAAGE010000019.1"/>
</dbReference>
<comment type="caution">
    <text evidence="1">The sequence shown here is derived from an EMBL/GenBank/DDBJ whole genome shotgun (WGS) entry which is preliminary data.</text>
</comment>
<proteinExistence type="predicted"/>
<keyword evidence="2" id="KW-1185">Reference proteome</keyword>
<sequence>MKYEVLNQIVNQVFEDSTVDELQLRFREDVEVSPEEFKQLIGQGTLVTGTEDYGVITDIYEYCEEGKRYVKMLLVYYKKDEKYYVMELQMWREIKL</sequence>